<dbReference type="InterPro" id="IPR050950">
    <property type="entry name" value="HTH-type_LysR_regulators"/>
</dbReference>
<dbReference type="Pfam" id="PF00126">
    <property type="entry name" value="HTH_1"/>
    <property type="match status" value="1"/>
</dbReference>
<sequence length="302" mass="33984">MELLQLQYFCKVAKLEHMTKAAQELHIAQPALSKTISRLEEHVGVPLFDRNGRQIQLNAFGKAFLKKVEAALSLLEEGQRELIDLAGMERGRVMVATTTHKCFSEMIGSFMSLHPDVQMRITQASSEEKEQQLQKGEIDFSITFPPLELDGIDGVNILTEEIMLAVPPTHHLASRDSINLAEVAHEPFICIKEGNPFRAMTDAFCQQAGFAPNIVCEVDEHSAISHFLHAGIGIAFLPETLGDKVNSLRLIRLERPFCQRTYQLAWRKDRYLSVASRTFRDYVISYCAGLQKHSTVATSEEK</sequence>
<dbReference type="SUPFAM" id="SSF53850">
    <property type="entry name" value="Periplasmic binding protein-like II"/>
    <property type="match status" value="1"/>
</dbReference>
<evidence type="ECO:0000256" key="4">
    <source>
        <dbReference type="ARBA" id="ARBA00023163"/>
    </source>
</evidence>
<gene>
    <name evidence="6" type="ORF">AN963_01790</name>
</gene>
<evidence type="ECO:0000259" key="5">
    <source>
        <dbReference type="PROSITE" id="PS50931"/>
    </source>
</evidence>
<comment type="similarity">
    <text evidence="1">Belongs to the LysR transcriptional regulatory family.</text>
</comment>
<reference evidence="6 7" key="1">
    <citation type="submission" date="2015-09" db="EMBL/GenBank/DDBJ databases">
        <title>Genome sequencing project for genomic taxonomy and phylogenomics of Bacillus-like bacteria.</title>
        <authorList>
            <person name="Liu B."/>
            <person name="Wang J."/>
            <person name="Zhu Y."/>
            <person name="Liu G."/>
            <person name="Chen Q."/>
            <person name="Chen Z."/>
            <person name="Lan J."/>
            <person name="Che J."/>
            <person name="Ge C."/>
            <person name="Shi H."/>
            <person name="Pan Z."/>
            <person name="Liu X."/>
        </authorList>
    </citation>
    <scope>NUCLEOTIDE SEQUENCE [LARGE SCALE GENOMIC DNA]</scope>
    <source>
        <strain evidence="6 7">DSM 8552</strain>
    </source>
</reference>
<dbReference type="PANTHER" id="PTHR30419:SF28">
    <property type="entry name" value="HTH-TYPE TRANSCRIPTIONAL REGULATOR BSDA"/>
    <property type="match status" value="1"/>
</dbReference>
<dbReference type="Gene3D" id="1.10.10.10">
    <property type="entry name" value="Winged helix-like DNA-binding domain superfamily/Winged helix DNA-binding domain"/>
    <property type="match status" value="1"/>
</dbReference>
<dbReference type="RefSeq" id="WP_055742849.1">
    <property type="nucleotide sequence ID" value="NZ_LJJB01000007.1"/>
</dbReference>
<dbReference type="PRINTS" id="PR00039">
    <property type="entry name" value="HTHLYSR"/>
</dbReference>
<dbReference type="EMBL" id="LJJB01000007">
    <property type="protein sequence ID" value="KQL48560.1"/>
    <property type="molecule type" value="Genomic_DNA"/>
</dbReference>
<organism evidence="6 7">
    <name type="scientific">Brevibacillus choshinensis</name>
    <dbReference type="NCBI Taxonomy" id="54911"/>
    <lineage>
        <taxon>Bacteria</taxon>
        <taxon>Bacillati</taxon>
        <taxon>Bacillota</taxon>
        <taxon>Bacilli</taxon>
        <taxon>Bacillales</taxon>
        <taxon>Paenibacillaceae</taxon>
        <taxon>Brevibacillus</taxon>
    </lineage>
</organism>
<keyword evidence="4" id="KW-0804">Transcription</keyword>
<protein>
    <submittedName>
        <fullName evidence="6">LysR family transcriptional regulator</fullName>
    </submittedName>
</protein>
<dbReference type="Gene3D" id="3.40.190.290">
    <property type="match status" value="1"/>
</dbReference>
<dbReference type="Pfam" id="PF03466">
    <property type="entry name" value="LysR_substrate"/>
    <property type="match status" value="1"/>
</dbReference>
<proteinExistence type="inferred from homology"/>
<name>A0ABR5NAJ4_BRECH</name>
<evidence type="ECO:0000256" key="3">
    <source>
        <dbReference type="ARBA" id="ARBA00023125"/>
    </source>
</evidence>
<keyword evidence="7" id="KW-1185">Reference proteome</keyword>
<comment type="caution">
    <text evidence="6">The sequence shown here is derived from an EMBL/GenBank/DDBJ whole genome shotgun (WGS) entry which is preliminary data.</text>
</comment>
<evidence type="ECO:0000256" key="1">
    <source>
        <dbReference type="ARBA" id="ARBA00009437"/>
    </source>
</evidence>
<dbReference type="SUPFAM" id="SSF46785">
    <property type="entry name" value="Winged helix' DNA-binding domain"/>
    <property type="match status" value="1"/>
</dbReference>
<accession>A0ABR5NAJ4</accession>
<evidence type="ECO:0000313" key="7">
    <source>
        <dbReference type="Proteomes" id="UP000051063"/>
    </source>
</evidence>
<dbReference type="InterPro" id="IPR000847">
    <property type="entry name" value="LysR_HTH_N"/>
</dbReference>
<dbReference type="Proteomes" id="UP000051063">
    <property type="component" value="Unassembled WGS sequence"/>
</dbReference>
<dbReference type="InterPro" id="IPR005119">
    <property type="entry name" value="LysR_subst-bd"/>
</dbReference>
<evidence type="ECO:0000313" key="6">
    <source>
        <dbReference type="EMBL" id="KQL48560.1"/>
    </source>
</evidence>
<feature type="domain" description="HTH lysR-type" evidence="5">
    <location>
        <begin position="1"/>
        <end position="58"/>
    </location>
</feature>
<evidence type="ECO:0000256" key="2">
    <source>
        <dbReference type="ARBA" id="ARBA00023015"/>
    </source>
</evidence>
<dbReference type="InterPro" id="IPR036388">
    <property type="entry name" value="WH-like_DNA-bd_sf"/>
</dbReference>
<keyword evidence="2" id="KW-0805">Transcription regulation</keyword>
<dbReference type="PANTHER" id="PTHR30419">
    <property type="entry name" value="HTH-TYPE TRANSCRIPTIONAL REGULATOR YBHD"/>
    <property type="match status" value="1"/>
</dbReference>
<keyword evidence="3" id="KW-0238">DNA-binding</keyword>
<dbReference type="InterPro" id="IPR036390">
    <property type="entry name" value="WH_DNA-bd_sf"/>
</dbReference>
<dbReference type="PROSITE" id="PS50931">
    <property type="entry name" value="HTH_LYSR"/>
    <property type="match status" value="1"/>
</dbReference>